<organism evidence="2 3">
    <name type="scientific">Allomeiothermus silvanus (strain ATCC 700542 / DSM 9946 / NBRC 106475 / NCIMB 13440 / VI-R2)</name>
    <name type="common">Thermus silvanus</name>
    <dbReference type="NCBI Taxonomy" id="526227"/>
    <lineage>
        <taxon>Bacteria</taxon>
        <taxon>Thermotogati</taxon>
        <taxon>Deinococcota</taxon>
        <taxon>Deinococci</taxon>
        <taxon>Thermales</taxon>
        <taxon>Thermaceae</taxon>
        <taxon>Allomeiothermus</taxon>
    </lineage>
</organism>
<reference evidence="2 3" key="1">
    <citation type="journal article" date="2010" name="Stand. Genomic Sci.">
        <title>Complete genome sequence of Meiothermus silvanus type strain (VI-R2).</title>
        <authorList>
            <person name="Sikorski J."/>
            <person name="Tindall B.J."/>
            <person name="Lowry S."/>
            <person name="Lucas S."/>
            <person name="Nolan M."/>
            <person name="Copeland A."/>
            <person name="Glavina Del Rio T."/>
            <person name="Tice H."/>
            <person name="Cheng J.F."/>
            <person name="Han C."/>
            <person name="Pitluck S."/>
            <person name="Liolios K."/>
            <person name="Ivanova N."/>
            <person name="Mavromatis K."/>
            <person name="Mikhailova N."/>
            <person name="Pati A."/>
            <person name="Goodwin L."/>
            <person name="Chen A."/>
            <person name="Palaniappan K."/>
            <person name="Land M."/>
            <person name="Hauser L."/>
            <person name="Chang Y.J."/>
            <person name="Jeffries C.D."/>
            <person name="Rohde M."/>
            <person name="Goker M."/>
            <person name="Woyke T."/>
            <person name="Bristow J."/>
            <person name="Eisen J.A."/>
            <person name="Markowitz V."/>
            <person name="Hugenholtz P."/>
            <person name="Kyrpides N.C."/>
            <person name="Klenk H.P."/>
            <person name="Lapidus A."/>
        </authorList>
    </citation>
    <scope>NUCLEOTIDE SEQUENCE [LARGE SCALE GENOMIC DNA]</scope>
    <source>
        <strain evidence="3">ATCC 700542 / DSM 9946 / VI-R2</strain>
    </source>
</reference>
<gene>
    <name evidence="2" type="ordered locus">Mesil_0216</name>
</gene>
<dbReference type="STRING" id="526227.Mesil_0216"/>
<dbReference type="KEGG" id="msv:Mesil_0216"/>
<proteinExistence type="predicted"/>
<accession>D7BHC2</accession>
<name>D7BHC2_ALLS1</name>
<feature type="compositionally biased region" description="Basic residues" evidence="1">
    <location>
        <begin position="31"/>
        <end position="40"/>
    </location>
</feature>
<evidence type="ECO:0000313" key="3">
    <source>
        <dbReference type="Proteomes" id="UP000001916"/>
    </source>
</evidence>
<protein>
    <submittedName>
        <fullName evidence="2">Uncharacterized protein</fullName>
    </submittedName>
</protein>
<dbReference type="Proteomes" id="UP000001916">
    <property type="component" value="Chromosome"/>
</dbReference>
<keyword evidence="3" id="KW-1185">Reference proteome</keyword>
<sequence>METSWVSVLLVMVLLALTYCTRNPLTPTRSRPSKNRRPRKERTPAPGAGRTAVRGLGGQSPPGAFLEPETPSNRFHLDG</sequence>
<dbReference type="HOGENOM" id="CLU_2601923_0_0_0"/>
<dbReference type="AlphaFoldDB" id="D7BHC2"/>
<evidence type="ECO:0000256" key="1">
    <source>
        <dbReference type="SAM" id="MobiDB-lite"/>
    </source>
</evidence>
<evidence type="ECO:0000313" key="2">
    <source>
        <dbReference type="EMBL" id="ADH62160.1"/>
    </source>
</evidence>
<feature type="region of interest" description="Disordered" evidence="1">
    <location>
        <begin position="22"/>
        <end position="79"/>
    </location>
</feature>
<dbReference type="EMBL" id="CP002042">
    <property type="protein sequence ID" value="ADH62160.1"/>
    <property type="molecule type" value="Genomic_DNA"/>
</dbReference>